<dbReference type="CDD" id="cd04458">
    <property type="entry name" value="CSP_CDS"/>
    <property type="match status" value="1"/>
</dbReference>
<keyword evidence="6" id="KW-1185">Reference proteome</keyword>
<dbReference type="Pfam" id="PF00313">
    <property type="entry name" value="CSD"/>
    <property type="match status" value="1"/>
</dbReference>
<dbReference type="EMBL" id="CP014034">
    <property type="protein sequence ID" value="AMF92239.1"/>
    <property type="molecule type" value="Genomic_DNA"/>
</dbReference>
<dbReference type="Pfam" id="PF06961">
    <property type="entry name" value="DUF1294"/>
    <property type="match status" value="1"/>
</dbReference>
<keyword evidence="1" id="KW-0597">Phosphoprotein</keyword>
<organism evidence="5 7">
    <name type="scientific">Vibrio fluvialis</name>
    <dbReference type="NCBI Taxonomy" id="676"/>
    <lineage>
        <taxon>Bacteria</taxon>
        <taxon>Pseudomonadati</taxon>
        <taxon>Pseudomonadota</taxon>
        <taxon>Gammaproteobacteria</taxon>
        <taxon>Vibrionales</taxon>
        <taxon>Vibrionaceae</taxon>
        <taxon>Vibrio</taxon>
    </lineage>
</organism>
<dbReference type="GO" id="GO:0043488">
    <property type="term" value="P:regulation of mRNA stability"/>
    <property type="evidence" value="ECO:0007669"/>
    <property type="project" value="TreeGrafter"/>
</dbReference>
<dbReference type="RefSeq" id="WP_020329090.1">
    <property type="nucleotide sequence ID" value="NZ_CABLBX010000004.1"/>
</dbReference>
<dbReference type="InterPro" id="IPR010718">
    <property type="entry name" value="DUF1294"/>
</dbReference>
<dbReference type="EMBL" id="UHIP01000002">
    <property type="protein sequence ID" value="SUQ27068.1"/>
    <property type="molecule type" value="Genomic_DNA"/>
</dbReference>
<dbReference type="SMART" id="SM00357">
    <property type="entry name" value="CSP"/>
    <property type="match status" value="1"/>
</dbReference>
<dbReference type="PROSITE" id="PS51857">
    <property type="entry name" value="CSD_2"/>
    <property type="match status" value="1"/>
</dbReference>
<dbReference type="Proteomes" id="UP000254626">
    <property type="component" value="Unassembled WGS sequence"/>
</dbReference>
<feature type="domain" description="CSD" evidence="3">
    <location>
        <begin position="1"/>
        <end position="65"/>
    </location>
</feature>
<feature type="transmembrane region" description="Helical" evidence="2">
    <location>
        <begin position="162"/>
        <end position="180"/>
    </location>
</feature>
<reference evidence="6" key="1">
    <citation type="submission" date="2015-12" db="EMBL/GenBank/DDBJ databases">
        <title>FDA dAtabase for Regulatory Grade micrObial Sequences (FDA-ARGOS): Supporting development and validation of Infectious Disease Dx tests.</title>
        <authorList>
            <person name="Hoffmann M."/>
            <person name="Allard M."/>
            <person name="Evans P."/>
            <person name="Brown E."/>
            <person name="Tallon L.J."/>
            <person name="Sadzewicz L."/>
            <person name="Sengamalay N."/>
            <person name="Ott S."/>
            <person name="Godinez A."/>
            <person name="Nagaraj S."/>
            <person name="Vyas G."/>
            <person name="Aluvathingal J."/>
            <person name="Nadendla S."/>
            <person name="Geyer C."/>
            <person name="Sichtig H."/>
        </authorList>
    </citation>
    <scope>NUCLEOTIDE SEQUENCE [LARGE SCALE GENOMIC DNA]</scope>
    <source>
        <strain evidence="6">ATCC 33809</strain>
    </source>
</reference>
<reference evidence="5 7" key="3">
    <citation type="submission" date="2018-06" db="EMBL/GenBank/DDBJ databases">
        <authorList>
            <consortium name="Pathogen Informatics"/>
            <person name="Doyle S."/>
        </authorList>
    </citation>
    <scope>NUCLEOTIDE SEQUENCE [LARGE SCALE GENOMIC DNA]</scope>
    <source>
        <strain evidence="5 7">NCTC11327</strain>
    </source>
</reference>
<reference evidence="4" key="2">
    <citation type="submission" date="2018-01" db="EMBL/GenBank/DDBJ databases">
        <title>FDA dAtabase for Regulatory Grade micrObial Sequences (FDA-ARGOS): Supporting development and validation of Infectious Disease Dx tests.</title>
        <authorList>
            <person name="Hoffmann M."/>
            <person name="Allard M."/>
            <person name="Evans P."/>
            <person name="Brown E."/>
            <person name="Tallon L."/>
            <person name="Sadzewicz L."/>
            <person name="Sengamalay N."/>
            <person name="Ott S."/>
            <person name="Godinez A."/>
            <person name="Nagaraj S."/>
            <person name="Vyas G."/>
            <person name="Aluvathingal J."/>
            <person name="Nadendla S."/>
            <person name="Geyer C."/>
            <person name="Sichtig H."/>
        </authorList>
    </citation>
    <scope>NUCLEOTIDE SEQUENCE</scope>
    <source>
        <strain evidence="4">ATCC 33809</strain>
    </source>
</reference>
<dbReference type="AlphaFoldDB" id="A0AAX2LXE8"/>
<dbReference type="GeneID" id="29384227"/>
<evidence type="ECO:0000256" key="2">
    <source>
        <dbReference type="SAM" id="Phobius"/>
    </source>
</evidence>
<feature type="transmembrane region" description="Helical" evidence="2">
    <location>
        <begin position="81"/>
        <end position="108"/>
    </location>
</feature>
<dbReference type="Gene3D" id="2.40.50.140">
    <property type="entry name" value="Nucleic acid-binding proteins"/>
    <property type="match status" value="1"/>
</dbReference>
<dbReference type="InterPro" id="IPR011129">
    <property type="entry name" value="CSD"/>
</dbReference>
<protein>
    <submittedName>
        <fullName evidence="5">Cold-shock protein</fullName>
    </submittedName>
    <submittedName>
        <fullName evidence="4">DUF1294 domain-containing protein</fullName>
    </submittedName>
</protein>
<evidence type="ECO:0000313" key="5">
    <source>
        <dbReference type="EMBL" id="SUQ27068.1"/>
    </source>
</evidence>
<proteinExistence type="predicted"/>
<dbReference type="PRINTS" id="PR00050">
    <property type="entry name" value="COLDSHOCK"/>
</dbReference>
<keyword evidence="2" id="KW-1133">Transmembrane helix</keyword>
<dbReference type="PANTHER" id="PTHR12962">
    <property type="entry name" value="CALCIUM-REGULATED HEAT STABLE PROTEIN CRHSP-24-RELATED"/>
    <property type="match status" value="1"/>
</dbReference>
<dbReference type="SUPFAM" id="SSF50249">
    <property type="entry name" value="Nucleic acid-binding proteins"/>
    <property type="match status" value="1"/>
</dbReference>
<evidence type="ECO:0000256" key="1">
    <source>
        <dbReference type="ARBA" id="ARBA00022553"/>
    </source>
</evidence>
<accession>A0AAX2LXE8</accession>
<dbReference type="InterPro" id="IPR002059">
    <property type="entry name" value="CSP_DNA-bd"/>
</dbReference>
<sequence>MKGKITRWHDDKGYGFITAPDGKSKIFVHVSAMKSRSKRLAKNDTVLFDIEQDSKGRLNAVNVELTGLKALSLTTLFGGTFLVFVSGATLLLGGSVLFIPLYLVMSILTYKAYASDKRAAEHGNWRTPESQLHAMALAGGWPGALLAQSQLRHKSKKQPFKTILWLTIFINIAGFIWTLSQPGHEVISRLTHLIL</sequence>
<gene>
    <name evidence="5" type="primary">cspC</name>
    <name evidence="4" type="ORF">AL536_01800</name>
    <name evidence="5" type="ORF">NCTC11327_03936</name>
</gene>
<evidence type="ECO:0000313" key="7">
    <source>
        <dbReference type="Proteomes" id="UP000254626"/>
    </source>
</evidence>
<keyword evidence="2" id="KW-0472">Membrane</keyword>
<dbReference type="InterPro" id="IPR052069">
    <property type="entry name" value="Ca-reg_mRNA-binding_domain"/>
</dbReference>
<dbReference type="InterPro" id="IPR012340">
    <property type="entry name" value="NA-bd_OB-fold"/>
</dbReference>
<evidence type="ECO:0000313" key="4">
    <source>
        <dbReference type="EMBL" id="AMF92239.1"/>
    </source>
</evidence>
<dbReference type="KEGG" id="vfl:AL536_01800"/>
<dbReference type="GO" id="GO:0003730">
    <property type="term" value="F:mRNA 3'-UTR binding"/>
    <property type="evidence" value="ECO:0007669"/>
    <property type="project" value="TreeGrafter"/>
</dbReference>
<evidence type="ECO:0000313" key="6">
    <source>
        <dbReference type="Proteomes" id="UP000057088"/>
    </source>
</evidence>
<dbReference type="PANTHER" id="PTHR12962:SF1">
    <property type="entry name" value="COLD SHOCK DOMAIN-CONTAINING PROTEIN CG9705"/>
    <property type="match status" value="1"/>
</dbReference>
<evidence type="ECO:0000259" key="3">
    <source>
        <dbReference type="PROSITE" id="PS51857"/>
    </source>
</evidence>
<name>A0AAX2LXE8_VIBFL</name>
<dbReference type="GO" id="GO:0005829">
    <property type="term" value="C:cytosol"/>
    <property type="evidence" value="ECO:0007669"/>
    <property type="project" value="UniProtKB-ARBA"/>
</dbReference>
<keyword evidence="2" id="KW-0812">Transmembrane</keyword>
<dbReference type="Proteomes" id="UP000057088">
    <property type="component" value="Chromosome 1"/>
</dbReference>